<keyword evidence="2" id="KW-1185">Reference proteome</keyword>
<organism evidence="1 2">
    <name type="scientific">Caenorhabditis elegans</name>
    <dbReference type="NCBI Taxonomy" id="6239"/>
    <lineage>
        <taxon>Eukaryota</taxon>
        <taxon>Metazoa</taxon>
        <taxon>Ecdysozoa</taxon>
        <taxon>Nematoda</taxon>
        <taxon>Chromadorea</taxon>
        <taxon>Rhabditida</taxon>
        <taxon>Rhabditina</taxon>
        <taxon>Rhabditomorpha</taxon>
        <taxon>Rhabditoidea</taxon>
        <taxon>Rhabditidae</taxon>
        <taxon>Peloderinae</taxon>
        <taxon>Caenorhabditis</taxon>
    </lineage>
</organism>
<dbReference type="AlphaFoldDB" id="Q52GX5"/>
<dbReference type="Bgee" id="WBGene00044256">
    <property type="expression patterns" value="Expressed in adult organism and 3 other cell types or tissues"/>
</dbReference>
<sequence>MTYARAQIVKNGTIICSLDGIDRNQGDTQTTKNGINLKVSIVESRGRVELRLTSVNRHETPNLTQFVFAIIVPFIQSPNEEEEDFHQVTLDTPPDREELRTRRGGATLQPIIYAGPVI</sequence>
<evidence type="ECO:0000313" key="3">
    <source>
        <dbReference type="WormBase" id="Y45F10C.6"/>
    </source>
</evidence>
<dbReference type="WormBase" id="Y45F10C.6">
    <property type="protein sequence ID" value="CE52115"/>
    <property type="gene ID" value="WBGene00044256"/>
</dbReference>
<accession>Q52GX5</accession>
<name>Q52GX5_CAEEL</name>
<evidence type="ECO:0000313" key="2">
    <source>
        <dbReference type="Proteomes" id="UP000001940"/>
    </source>
</evidence>
<dbReference type="UCSC" id="Y45F10C.6">
    <property type="organism name" value="c. elegans"/>
</dbReference>
<dbReference type="Proteomes" id="UP000001940">
    <property type="component" value="Chromosome IV"/>
</dbReference>
<reference evidence="1 2" key="1">
    <citation type="journal article" date="1998" name="Science">
        <title>Genome sequence of the nematode C. elegans: a platform for investigating biology.</title>
        <authorList>
            <consortium name="The C. elegans sequencing consortium"/>
            <person name="Sulson J.E."/>
            <person name="Waterston R."/>
        </authorList>
    </citation>
    <scope>NUCLEOTIDE SEQUENCE [LARGE SCALE GENOMIC DNA]</scope>
    <source>
        <strain evidence="1 2">Bristol N2</strain>
    </source>
</reference>
<dbReference type="eggNOG" id="KOG0061">
    <property type="taxonomic scope" value="Eukaryota"/>
</dbReference>
<dbReference type="EMBL" id="BX284604">
    <property type="protein sequence ID" value="CAI91166.2"/>
    <property type="molecule type" value="Genomic_DNA"/>
</dbReference>
<protein>
    <submittedName>
        <fullName evidence="1">Uncharacterized protein</fullName>
    </submittedName>
</protein>
<dbReference type="InParanoid" id="Q52GX5"/>
<evidence type="ECO:0000313" key="1">
    <source>
        <dbReference type="EMBL" id="CAI91166.2"/>
    </source>
</evidence>
<dbReference type="HOGENOM" id="CLU_1236030_0_0_1"/>
<gene>
    <name evidence="1" type="ORF">CELE_Y45F10C.6</name>
    <name evidence="1 3" type="ORF">Y45F10C.6</name>
</gene>
<dbReference type="AGR" id="WB:WBGene00044256"/>
<proteinExistence type="predicted"/>
<dbReference type="PaxDb" id="6239-Y45F10C.6"/>